<proteinExistence type="predicted"/>
<accession>A0A2P6TMC1</accession>
<dbReference type="OrthoDB" id="10483915at2759"/>
<organism evidence="3 4">
    <name type="scientific">Chlorella sorokiniana</name>
    <name type="common">Freshwater green alga</name>
    <dbReference type="NCBI Taxonomy" id="3076"/>
    <lineage>
        <taxon>Eukaryota</taxon>
        <taxon>Viridiplantae</taxon>
        <taxon>Chlorophyta</taxon>
        <taxon>core chlorophytes</taxon>
        <taxon>Trebouxiophyceae</taxon>
        <taxon>Chlorellales</taxon>
        <taxon>Chlorellaceae</taxon>
        <taxon>Chlorella clade</taxon>
        <taxon>Chlorella</taxon>
    </lineage>
</organism>
<evidence type="ECO:0000256" key="2">
    <source>
        <dbReference type="SAM" id="Phobius"/>
    </source>
</evidence>
<feature type="transmembrane region" description="Helical" evidence="2">
    <location>
        <begin position="79"/>
        <end position="99"/>
    </location>
</feature>
<feature type="region of interest" description="Disordered" evidence="1">
    <location>
        <begin position="313"/>
        <end position="405"/>
    </location>
</feature>
<dbReference type="EMBL" id="LHPG02000011">
    <property type="protein sequence ID" value="PRW45490.1"/>
    <property type="molecule type" value="Genomic_DNA"/>
</dbReference>
<name>A0A2P6TMC1_CHLSO</name>
<keyword evidence="2" id="KW-0472">Membrane</keyword>
<keyword evidence="2" id="KW-0812">Transmembrane</keyword>
<dbReference type="AlphaFoldDB" id="A0A2P6TMC1"/>
<protein>
    <submittedName>
        <fullName evidence="3">Electron transfer flavo-ubiquinone oxidoreductase</fullName>
    </submittedName>
</protein>
<comment type="caution">
    <text evidence="3">The sequence shown here is derived from an EMBL/GenBank/DDBJ whole genome shotgun (WGS) entry which is preliminary data.</text>
</comment>
<feature type="compositionally biased region" description="Polar residues" evidence="1">
    <location>
        <begin position="319"/>
        <end position="331"/>
    </location>
</feature>
<sequence>MAACARLGCCLAARPQPAVPALRWAAPAAPARLPPRQRSFGLAAPAPAAMLPPLRSSRVATVVAAGLRRYVERRAAQLTVLGASGATLTLLLHASQWSVMHEVATQVANRPDDMPAEAWIMFLLASNVLRVAVCGALCFVAARWYDLRRAREAELAQLLASRQDVLRHLVSKLAARMEEVGIDDKMGAEWYLQQLAASDALLYRLRYGALAPPATLGRLGLSAPDLAGLASGQLVSVRWRESRKDQPHKAQGPQGPHQDLGTREERARLDRLFRRRPWPPLRQDHHSAFVAMLEEHSAALERSLQISKPAIGAEEGQHASGSEGDSGTGASRASGAQEGGRADSSGDEPRCTSSDMLAAFDEGDCLQSADGPETSANGSYDSLDASNSFDGFDAGHGAGKSKRRL</sequence>
<keyword evidence="2" id="KW-1133">Transmembrane helix</keyword>
<gene>
    <name evidence="3" type="ORF">C2E21_5754</name>
</gene>
<feature type="compositionally biased region" description="Polar residues" evidence="1">
    <location>
        <begin position="374"/>
        <end position="389"/>
    </location>
</feature>
<feature type="transmembrane region" description="Helical" evidence="2">
    <location>
        <begin position="119"/>
        <end position="142"/>
    </location>
</feature>
<keyword evidence="4" id="KW-1185">Reference proteome</keyword>
<reference evidence="3 4" key="1">
    <citation type="journal article" date="2018" name="Plant J.">
        <title>Genome sequences of Chlorella sorokiniana UTEX 1602 and Micractinium conductrix SAG 241.80: implications to maltose excretion by a green alga.</title>
        <authorList>
            <person name="Arriola M.B."/>
            <person name="Velmurugan N."/>
            <person name="Zhang Y."/>
            <person name="Plunkett M.H."/>
            <person name="Hondzo H."/>
            <person name="Barney B.M."/>
        </authorList>
    </citation>
    <scope>NUCLEOTIDE SEQUENCE [LARGE SCALE GENOMIC DNA]</scope>
    <source>
        <strain evidence="4">UTEX 1602</strain>
    </source>
</reference>
<evidence type="ECO:0000313" key="3">
    <source>
        <dbReference type="EMBL" id="PRW45490.1"/>
    </source>
</evidence>
<evidence type="ECO:0000256" key="1">
    <source>
        <dbReference type="SAM" id="MobiDB-lite"/>
    </source>
</evidence>
<evidence type="ECO:0000313" key="4">
    <source>
        <dbReference type="Proteomes" id="UP000239899"/>
    </source>
</evidence>
<dbReference type="Proteomes" id="UP000239899">
    <property type="component" value="Unassembled WGS sequence"/>
</dbReference>
<feature type="region of interest" description="Disordered" evidence="1">
    <location>
        <begin position="240"/>
        <end position="264"/>
    </location>
</feature>